<name>A0A0K1S3D1_9CHRO</name>
<dbReference type="Proteomes" id="UP000068167">
    <property type="component" value="Chromosome"/>
</dbReference>
<organism evidence="1 2">
    <name type="scientific">Microcystis panniformis FACHB-1757</name>
    <dbReference type="NCBI Taxonomy" id="1638788"/>
    <lineage>
        <taxon>Bacteria</taxon>
        <taxon>Bacillati</taxon>
        <taxon>Cyanobacteriota</taxon>
        <taxon>Cyanophyceae</taxon>
        <taxon>Oscillatoriophycideae</taxon>
        <taxon>Chroococcales</taxon>
        <taxon>Microcystaceae</taxon>
        <taxon>Microcystis</taxon>
    </lineage>
</organism>
<reference evidence="1 2" key="1">
    <citation type="journal article" date="2016" name="Stand. Genomic Sci.">
        <title>Complete genome sequence and genomic characterization of Microcystis panniformis FACHB 1757 by third-generation sequencing.</title>
        <authorList>
            <person name="Zhang J.Y."/>
            <person name="Guan R."/>
            <person name="Zhang H.J."/>
            <person name="Li H."/>
            <person name="Xiao P."/>
            <person name="Yu G.L."/>
            <person name="Du L."/>
            <person name="Cao D.M."/>
            <person name="Zhu B.C."/>
            <person name="Li R.H."/>
            <person name="Lu Z.H."/>
        </authorList>
    </citation>
    <scope>NUCLEOTIDE SEQUENCE [LARGE SCALE GENOMIC DNA]</scope>
    <source>
        <strain evidence="1 2">FACHB-1757</strain>
    </source>
</reference>
<protein>
    <submittedName>
        <fullName evidence="1">Uncharacterized protein</fullName>
    </submittedName>
</protein>
<evidence type="ECO:0000313" key="2">
    <source>
        <dbReference type="Proteomes" id="UP000068167"/>
    </source>
</evidence>
<dbReference type="PATRIC" id="fig|1638788.3.peg.3521"/>
<dbReference type="KEGG" id="mpk:VL20_3488"/>
<proteinExistence type="predicted"/>
<accession>A0A0K1S3D1</accession>
<dbReference type="EMBL" id="CP011339">
    <property type="protein sequence ID" value="AKV68491.1"/>
    <property type="molecule type" value="Genomic_DNA"/>
</dbReference>
<evidence type="ECO:0000313" key="1">
    <source>
        <dbReference type="EMBL" id="AKV68491.1"/>
    </source>
</evidence>
<sequence>MLTYSEFYYYLTTKAKYEYLVNILKLLSFKTVNNIIG</sequence>
<dbReference type="AlphaFoldDB" id="A0A0K1S3D1"/>
<keyword evidence="2" id="KW-1185">Reference proteome</keyword>
<gene>
    <name evidence="1" type="ORF">VL20_3488</name>
</gene>